<evidence type="ECO:0000259" key="5">
    <source>
        <dbReference type="PROSITE" id="PS50932"/>
    </source>
</evidence>
<dbReference type="Gene3D" id="3.40.190.10">
    <property type="entry name" value="Periplasmic binding protein-like II"/>
    <property type="match status" value="2"/>
</dbReference>
<evidence type="ECO:0000259" key="6">
    <source>
        <dbReference type="PROSITE" id="PS50943"/>
    </source>
</evidence>
<evidence type="ECO:0000256" key="3">
    <source>
        <dbReference type="ARBA" id="ARBA00023163"/>
    </source>
</evidence>
<dbReference type="Pfam" id="PF13377">
    <property type="entry name" value="Peripla_BP_3"/>
    <property type="match status" value="1"/>
</dbReference>
<feature type="domain" description="HTH cro/C1-type" evidence="6">
    <location>
        <begin position="3"/>
        <end position="50"/>
    </location>
</feature>
<keyword evidence="4" id="KW-0175">Coiled coil</keyword>
<dbReference type="InterPro" id="IPR001387">
    <property type="entry name" value="Cro/C1-type_HTH"/>
</dbReference>
<dbReference type="InterPro" id="IPR010982">
    <property type="entry name" value="Lambda_DNA-bd_dom_sf"/>
</dbReference>
<dbReference type="Pfam" id="PF00356">
    <property type="entry name" value="LacI"/>
    <property type="match status" value="1"/>
</dbReference>
<dbReference type="PANTHER" id="PTHR30146:SF109">
    <property type="entry name" value="HTH-TYPE TRANSCRIPTIONAL REGULATOR GALS"/>
    <property type="match status" value="1"/>
</dbReference>
<dbReference type="InterPro" id="IPR028082">
    <property type="entry name" value="Peripla_BP_I"/>
</dbReference>
<dbReference type="InterPro" id="IPR046335">
    <property type="entry name" value="LacI/GalR-like_sensor"/>
</dbReference>
<keyword evidence="2" id="KW-0238">DNA-binding</keyword>
<dbReference type="GO" id="GO:0003700">
    <property type="term" value="F:DNA-binding transcription factor activity"/>
    <property type="evidence" value="ECO:0007669"/>
    <property type="project" value="TreeGrafter"/>
</dbReference>
<proteinExistence type="predicted"/>
<gene>
    <name evidence="7" type="ORF">PUP29_04360</name>
</gene>
<dbReference type="AlphaFoldDB" id="A0AAU8ABF6"/>
<dbReference type="PROSITE" id="PS00356">
    <property type="entry name" value="HTH_LACI_1"/>
    <property type="match status" value="1"/>
</dbReference>
<keyword evidence="1" id="KW-0805">Transcription regulation</keyword>
<protein>
    <submittedName>
        <fullName evidence="7">Extracellular solute-binding protein</fullName>
    </submittedName>
</protein>
<dbReference type="Gene3D" id="3.40.50.2300">
    <property type="match status" value="2"/>
</dbReference>
<dbReference type="SUPFAM" id="SSF47413">
    <property type="entry name" value="lambda repressor-like DNA-binding domains"/>
    <property type="match status" value="1"/>
</dbReference>
<dbReference type="CDD" id="cd06267">
    <property type="entry name" value="PBP1_LacI_sugar_binding-like"/>
    <property type="match status" value="1"/>
</dbReference>
<dbReference type="SUPFAM" id="SSF53822">
    <property type="entry name" value="Periplasmic binding protein-like I"/>
    <property type="match status" value="1"/>
</dbReference>
<dbReference type="GO" id="GO:0000976">
    <property type="term" value="F:transcription cis-regulatory region binding"/>
    <property type="evidence" value="ECO:0007669"/>
    <property type="project" value="TreeGrafter"/>
</dbReference>
<dbReference type="CDD" id="cd01392">
    <property type="entry name" value="HTH_LacI"/>
    <property type="match status" value="1"/>
</dbReference>
<dbReference type="PROSITE" id="PS50932">
    <property type="entry name" value="HTH_LACI_2"/>
    <property type="match status" value="1"/>
</dbReference>
<name>A0AAU8ABF6_9FIRM</name>
<evidence type="ECO:0000256" key="4">
    <source>
        <dbReference type="SAM" id="Coils"/>
    </source>
</evidence>
<evidence type="ECO:0000256" key="1">
    <source>
        <dbReference type="ARBA" id="ARBA00023015"/>
    </source>
</evidence>
<dbReference type="PROSITE" id="PS50943">
    <property type="entry name" value="HTH_CROC1"/>
    <property type="match status" value="1"/>
</dbReference>
<dbReference type="InterPro" id="IPR000843">
    <property type="entry name" value="HTH_LacI"/>
</dbReference>
<evidence type="ECO:0000313" key="7">
    <source>
        <dbReference type="EMBL" id="XCC63154.1"/>
    </source>
</evidence>
<keyword evidence="3" id="KW-0804">Transcription</keyword>
<dbReference type="InterPro" id="IPR006059">
    <property type="entry name" value="SBP"/>
</dbReference>
<feature type="domain" description="HTH lacI-type" evidence="5">
    <location>
        <begin position="2"/>
        <end position="56"/>
    </location>
</feature>
<dbReference type="SUPFAM" id="SSF53850">
    <property type="entry name" value="Periplasmic binding protein-like II"/>
    <property type="match status" value="1"/>
</dbReference>
<dbReference type="Pfam" id="PF01547">
    <property type="entry name" value="SBP_bac_1"/>
    <property type="match status" value="1"/>
</dbReference>
<reference evidence="7" key="1">
    <citation type="submission" date="2023-02" db="EMBL/GenBank/DDBJ databases">
        <title>Gut commensal Christensenella minuta modulates host metabolism via a new class of secondary bile acids.</title>
        <authorList>
            <person name="Liu C."/>
        </authorList>
    </citation>
    <scope>NUCLEOTIDE SEQUENCE</scope>
    <source>
        <strain evidence="7">CA70</strain>
    </source>
</reference>
<feature type="coiled-coil region" evidence="4">
    <location>
        <begin position="726"/>
        <end position="753"/>
    </location>
</feature>
<sequence length="753" mass="85167">MATMKDVAKLAGVSHGTVSNIINGAKGVSLDKVKRVEKAMKELAYEPNAIARSLKLSKSMQIDVILPNIVAAAMAQIYTNLSGLFAERGYVTNLHITNEDAELETRLLNMSLMHNVDGVMLSTCQPKNTGLFRRLAQSGLKIVFLQRQPDDEQRHYVGLDAQEQARGTVSQLIEAGYRDIGILLSPIQYTLEEQTFNGYVEAHRDHKMTVRQHLCAVSSYDREGLLKEAIRLTASGKPPQAILVICSQAMDAVLKACEILNIPKEKRPLIVANMPTSWTLTARDGVIYVPHPYAKLTEIAAAMLFDYIEQGTDFPADTVFLKLKSKPLKELAPKQEIKVTEPGKTLRVLLTIDRARYAMETMKSGFEKRTGFRLEIDAKAQTNMYQAIRDEWYKDRYDVFDVDIPWLAEFAQKGVVENLDGYIAEDPVYYDDMLPSIFEKYSIRQGSVYAIPFTFCTQLLFYRKDCFADIRMQRMFYEQYKKELRVPRTWEEFNRIAKFFTRKYNPDSPTEFGTTLGSRMSSGGVCEYLPRLWSFGGEVHDGTRFTLNSKQAVEALENYRESFRYASAESCDNWWGEQAAEFRSGKAAMITLFTDNMSTVTEWSKSKVNGKIGFDYMPHKVSVDGGWALAVNAYSRKKKAALEFIRWATDREISVLSTILGGFAPRRTAMENLEVANVYPWLHRTVEASGFGRMRELPLRADGICLSEQMFEDILGKAVYDAVTGKAEAYAALTAANNELNALLEEDELLKAE</sequence>
<dbReference type="EMBL" id="CP117826">
    <property type="protein sequence ID" value="XCC63154.1"/>
    <property type="molecule type" value="Genomic_DNA"/>
</dbReference>
<dbReference type="CDD" id="cd13585">
    <property type="entry name" value="PBP2_TMBP_like"/>
    <property type="match status" value="1"/>
</dbReference>
<organism evidence="7">
    <name type="scientific">Christensenella massiliensis</name>
    <dbReference type="NCBI Taxonomy" id="1805714"/>
    <lineage>
        <taxon>Bacteria</taxon>
        <taxon>Bacillati</taxon>
        <taxon>Bacillota</taxon>
        <taxon>Clostridia</taxon>
        <taxon>Christensenellales</taxon>
        <taxon>Christensenellaceae</taxon>
        <taxon>Christensenella</taxon>
    </lineage>
</organism>
<evidence type="ECO:0000256" key="2">
    <source>
        <dbReference type="ARBA" id="ARBA00023125"/>
    </source>
</evidence>
<dbReference type="RefSeq" id="WP_079546995.1">
    <property type="nucleotide sequence ID" value="NZ_CP117826.1"/>
</dbReference>
<accession>A0AAU8ABF6</accession>
<dbReference type="SMART" id="SM00354">
    <property type="entry name" value="HTH_LACI"/>
    <property type="match status" value="1"/>
</dbReference>
<dbReference type="Gene3D" id="1.10.260.40">
    <property type="entry name" value="lambda repressor-like DNA-binding domains"/>
    <property type="match status" value="1"/>
</dbReference>
<dbReference type="PANTHER" id="PTHR30146">
    <property type="entry name" value="LACI-RELATED TRANSCRIPTIONAL REPRESSOR"/>
    <property type="match status" value="1"/>
</dbReference>